<feature type="transmembrane region" description="Helical" evidence="1">
    <location>
        <begin position="200"/>
        <end position="224"/>
    </location>
</feature>
<gene>
    <name evidence="2" type="ORF">EDD68_1385</name>
</gene>
<feature type="transmembrane region" description="Helical" evidence="1">
    <location>
        <begin position="444"/>
        <end position="463"/>
    </location>
</feature>
<keyword evidence="1" id="KW-0812">Transmembrane</keyword>
<proteinExistence type="predicted"/>
<feature type="transmembrane region" description="Helical" evidence="1">
    <location>
        <begin position="7"/>
        <end position="25"/>
    </location>
</feature>
<feature type="transmembrane region" description="Helical" evidence="1">
    <location>
        <begin position="127"/>
        <end position="153"/>
    </location>
</feature>
<feature type="transmembrane region" description="Helical" evidence="1">
    <location>
        <begin position="260"/>
        <end position="277"/>
    </location>
</feature>
<accession>A0A4R3MLW7</accession>
<feature type="transmembrane region" description="Helical" evidence="1">
    <location>
        <begin position="408"/>
        <end position="432"/>
    </location>
</feature>
<keyword evidence="1" id="KW-0472">Membrane</keyword>
<evidence type="ECO:0000313" key="3">
    <source>
        <dbReference type="Proteomes" id="UP000294650"/>
    </source>
</evidence>
<dbReference type="AlphaFoldDB" id="A0A4R3MLW7"/>
<name>A0A4R3MLW7_9BACI</name>
<keyword evidence="1" id="KW-1133">Transmembrane helix</keyword>
<dbReference type="Proteomes" id="UP000294650">
    <property type="component" value="Unassembled WGS sequence"/>
</dbReference>
<sequence>MQSFIKWGLRLSILTYGFMHVMTYFNPVPPLLELLWISGLLIFLFTTLHLGIRSIKLPLFLFLCGVAVFLASDENMIEGFRNGFLQMRSIVGLLIVIPLISWVLRDEPYLEAIMNVGHHFLDTGRKFYVGMISFIQIVAYFLLFGSIPMMYQFVNMILKDETGEAWEKFKGTALLRGFALSVLWVVSIPSFIYVVETMEASLWVSIFQGLVISAVMVLISLLFLQADEKKYQIDFTSGIRNEIEHVLAKGNSHEENRRKAVEFIVLFITLFGTILVIHEWRGIELMIAIPLVVLIWTAVFYLLKKRPGKFLQELKSHVEKDMIHQGYQLSILLGAGVLIDALNQTRFAEVAVNGINSLQEHLPFLNMLYFLPFMVIILGFFGLGPLTVMVLIAGILESLSLPYPPELIVLAITSGSAISILLSPLILPLIVLSGSNGLNSYKNGIGFNLMFAIMLYVIVQIYIQMMIYMF</sequence>
<feature type="transmembrane region" description="Helical" evidence="1">
    <location>
        <begin position="173"/>
        <end position="194"/>
    </location>
</feature>
<comment type="caution">
    <text evidence="2">The sequence shown here is derived from an EMBL/GenBank/DDBJ whole genome shotgun (WGS) entry which is preliminary data.</text>
</comment>
<dbReference type="OrthoDB" id="2813114at2"/>
<dbReference type="RefSeq" id="WP_132373277.1">
    <property type="nucleotide sequence ID" value="NZ_SMAN01000038.1"/>
</dbReference>
<dbReference type="EMBL" id="SMAN01000038">
    <property type="protein sequence ID" value="TCT15094.1"/>
    <property type="molecule type" value="Genomic_DNA"/>
</dbReference>
<evidence type="ECO:0000256" key="1">
    <source>
        <dbReference type="SAM" id="Phobius"/>
    </source>
</evidence>
<evidence type="ECO:0000313" key="2">
    <source>
        <dbReference type="EMBL" id="TCT15094.1"/>
    </source>
</evidence>
<feature type="transmembrane region" description="Helical" evidence="1">
    <location>
        <begin position="368"/>
        <end position="396"/>
    </location>
</feature>
<evidence type="ECO:0008006" key="4">
    <source>
        <dbReference type="Google" id="ProtNLM"/>
    </source>
</evidence>
<keyword evidence="3" id="KW-1185">Reference proteome</keyword>
<feature type="transmembrane region" description="Helical" evidence="1">
    <location>
        <begin position="85"/>
        <end position="104"/>
    </location>
</feature>
<reference evidence="2 3" key="1">
    <citation type="submission" date="2019-03" db="EMBL/GenBank/DDBJ databases">
        <title>Genomic Encyclopedia of Type Strains, Phase IV (KMG-IV): sequencing the most valuable type-strain genomes for metagenomic binning, comparative biology and taxonomic classification.</title>
        <authorList>
            <person name="Goeker M."/>
        </authorList>
    </citation>
    <scope>NUCLEOTIDE SEQUENCE [LARGE SCALE GENOMIC DNA]</scope>
    <source>
        <strain evidence="2 3">DSM 25894</strain>
    </source>
</reference>
<organism evidence="2 3">
    <name type="scientific">Melghiribacillus thermohalophilus</name>
    <dbReference type="NCBI Taxonomy" id="1324956"/>
    <lineage>
        <taxon>Bacteria</taxon>
        <taxon>Bacillati</taxon>
        <taxon>Bacillota</taxon>
        <taxon>Bacilli</taxon>
        <taxon>Bacillales</taxon>
        <taxon>Bacillaceae</taxon>
        <taxon>Melghiribacillus</taxon>
    </lineage>
</organism>
<feature type="transmembrane region" description="Helical" evidence="1">
    <location>
        <begin position="283"/>
        <end position="303"/>
    </location>
</feature>
<protein>
    <recommendedName>
        <fullName evidence="4">DUF401 family protein</fullName>
    </recommendedName>
</protein>